<feature type="domain" description="Fibronectin type-III" evidence="2">
    <location>
        <begin position="260"/>
        <end position="353"/>
    </location>
</feature>
<dbReference type="EMBL" id="MRZV01000653">
    <property type="protein sequence ID" value="PIK46302.1"/>
    <property type="molecule type" value="Genomic_DNA"/>
</dbReference>
<sequence length="431" mass="48026">MSTRLLWCNCREECHCDSDACDRVTGECVGCCKHQWIDLQRDVKKPYFLYITGIINVTGSKTNPGTQWSVTCWVGELQQTSPGYTVFLSQSMDLSSTSLGATSILTEASNRTGFIQRGSIFKTDAQAGDTFYCVIPHSTGFAWLNTTMSHYDLPMIRESPEIVDMSQTSVTIKWRAWDEQTDVGDPPVVGYILYYRKDATDSWSYVTVIESTQLLQYTQTNLEEDTIYAFSVSAVREGDMGEGPMGPPMTVKTLCEVPITPTAVMVTITDLNQLNVTWQVDDNDIMCSTGITAYTIYYKVDGSSDDPQRITTVSGSIMYTIIEGLEPGESYTFMVSLTTDQASPLSEASTAGRQRNDKQHYNKHKDPPRAPSQVTTNSKAPLDAHPTRILCWWGRSAHKVIPQLGSVESRSVGAGSHQHYLHRVYRQPSVV</sequence>
<keyword evidence="3" id="KW-0418">Kinase</keyword>
<dbReference type="STRING" id="307972.A0A2G8KE87"/>
<dbReference type="InterPro" id="IPR013783">
    <property type="entry name" value="Ig-like_fold"/>
</dbReference>
<dbReference type="InterPro" id="IPR036116">
    <property type="entry name" value="FN3_sf"/>
</dbReference>
<evidence type="ECO:0000256" key="1">
    <source>
        <dbReference type="SAM" id="MobiDB-lite"/>
    </source>
</evidence>
<dbReference type="PANTHER" id="PTHR26391">
    <property type="entry name" value="INACTIVE TYROSINE-PROTEIN KINASE 7"/>
    <property type="match status" value="1"/>
</dbReference>
<dbReference type="PROSITE" id="PS50853">
    <property type="entry name" value="FN3"/>
    <property type="match status" value="2"/>
</dbReference>
<dbReference type="Pfam" id="PF00041">
    <property type="entry name" value="fn3"/>
    <property type="match status" value="2"/>
</dbReference>
<keyword evidence="4" id="KW-1185">Reference proteome</keyword>
<feature type="region of interest" description="Disordered" evidence="1">
    <location>
        <begin position="344"/>
        <end position="380"/>
    </location>
</feature>
<dbReference type="Proteomes" id="UP000230750">
    <property type="component" value="Unassembled WGS sequence"/>
</dbReference>
<dbReference type="PANTHER" id="PTHR26391:SF18">
    <property type="entry name" value="PROTEIN KINASE RECEPTOR TIE-1, PUTATIVE-RELATED"/>
    <property type="match status" value="1"/>
</dbReference>
<dbReference type="InterPro" id="IPR003961">
    <property type="entry name" value="FN3_dom"/>
</dbReference>
<organism evidence="3 4">
    <name type="scientific">Stichopus japonicus</name>
    <name type="common">Sea cucumber</name>
    <dbReference type="NCBI Taxonomy" id="307972"/>
    <lineage>
        <taxon>Eukaryota</taxon>
        <taxon>Metazoa</taxon>
        <taxon>Echinodermata</taxon>
        <taxon>Eleutherozoa</taxon>
        <taxon>Echinozoa</taxon>
        <taxon>Holothuroidea</taxon>
        <taxon>Aspidochirotacea</taxon>
        <taxon>Aspidochirotida</taxon>
        <taxon>Stichopodidae</taxon>
        <taxon>Apostichopus</taxon>
    </lineage>
</organism>
<comment type="caution">
    <text evidence="3">The sequence shown here is derived from an EMBL/GenBank/DDBJ whole genome shotgun (WGS) entry which is preliminary data.</text>
</comment>
<dbReference type="AlphaFoldDB" id="A0A2G8KE87"/>
<evidence type="ECO:0000259" key="2">
    <source>
        <dbReference type="PROSITE" id="PS50853"/>
    </source>
</evidence>
<dbReference type="GO" id="GO:0016301">
    <property type="term" value="F:kinase activity"/>
    <property type="evidence" value="ECO:0007669"/>
    <property type="project" value="UniProtKB-KW"/>
</dbReference>
<feature type="compositionally biased region" description="Polar residues" evidence="1">
    <location>
        <begin position="344"/>
        <end position="353"/>
    </location>
</feature>
<evidence type="ECO:0000313" key="3">
    <source>
        <dbReference type="EMBL" id="PIK46302.1"/>
    </source>
</evidence>
<dbReference type="SMART" id="SM00060">
    <property type="entry name" value="FN3"/>
    <property type="match status" value="2"/>
</dbReference>
<name>A0A2G8KE87_STIJA</name>
<dbReference type="SUPFAM" id="SSF49265">
    <property type="entry name" value="Fibronectin type III"/>
    <property type="match status" value="1"/>
</dbReference>
<accession>A0A2G8KE87</accession>
<dbReference type="CDD" id="cd00063">
    <property type="entry name" value="FN3"/>
    <property type="match status" value="2"/>
</dbReference>
<gene>
    <name evidence="3" type="ORF">BSL78_16834</name>
</gene>
<reference evidence="3 4" key="1">
    <citation type="journal article" date="2017" name="PLoS Biol.">
        <title>The sea cucumber genome provides insights into morphological evolution and visceral regeneration.</title>
        <authorList>
            <person name="Zhang X."/>
            <person name="Sun L."/>
            <person name="Yuan J."/>
            <person name="Sun Y."/>
            <person name="Gao Y."/>
            <person name="Zhang L."/>
            <person name="Li S."/>
            <person name="Dai H."/>
            <person name="Hamel J.F."/>
            <person name="Liu C."/>
            <person name="Yu Y."/>
            <person name="Liu S."/>
            <person name="Lin W."/>
            <person name="Guo K."/>
            <person name="Jin S."/>
            <person name="Xu P."/>
            <person name="Storey K.B."/>
            <person name="Huan P."/>
            <person name="Zhang T."/>
            <person name="Zhou Y."/>
            <person name="Zhang J."/>
            <person name="Lin C."/>
            <person name="Li X."/>
            <person name="Xing L."/>
            <person name="Huo D."/>
            <person name="Sun M."/>
            <person name="Wang L."/>
            <person name="Mercier A."/>
            <person name="Li F."/>
            <person name="Yang H."/>
            <person name="Xiang J."/>
        </authorList>
    </citation>
    <scope>NUCLEOTIDE SEQUENCE [LARGE SCALE GENOMIC DNA]</scope>
    <source>
        <strain evidence="3">Shaxun</strain>
        <tissue evidence="3">Muscle</tissue>
    </source>
</reference>
<feature type="domain" description="Fibronectin type-III" evidence="2">
    <location>
        <begin position="156"/>
        <end position="256"/>
    </location>
</feature>
<feature type="compositionally biased region" description="Basic and acidic residues" evidence="1">
    <location>
        <begin position="354"/>
        <end position="368"/>
    </location>
</feature>
<protein>
    <submittedName>
        <fullName evidence="3">Putative tyrosine-protein kinase</fullName>
    </submittedName>
</protein>
<dbReference type="OrthoDB" id="10191399at2759"/>
<dbReference type="Gene3D" id="2.60.40.10">
    <property type="entry name" value="Immunoglobulins"/>
    <property type="match status" value="2"/>
</dbReference>
<keyword evidence="3" id="KW-0808">Transferase</keyword>
<evidence type="ECO:0000313" key="4">
    <source>
        <dbReference type="Proteomes" id="UP000230750"/>
    </source>
</evidence>
<proteinExistence type="predicted"/>